<gene>
    <name evidence="1" type="ORF">MPNT_540002</name>
</gene>
<proteinExistence type="predicted"/>
<organism evidence="1 2">
    <name type="scientific">Candidatus Methylacidithermus pantelleriae</name>
    <dbReference type="NCBI Taxonomy" id="2744239"/>
    <lineage>
        <taxon>Bacteria</taxon>
        <taxon>Pseudomonadati</taxon>
        <taxon>Verrucomicrobiota</taxon>
        <taxon>Methylacidiphilae</taxon>
        <taxon>Methylacidiphilales</taxon>
        <taxon>Methylacidiphilaceae</taxon>
        <taxon>Candidatus Methylacidithermus</taxon>
    </lineage>
</organism>
<evidence type="ECO:0000313" key="2">
    <source>
        <dbReference type="Proteomes" id="UP000663859"/>
    </source>
</evidence>
<keyword evidence="2" id="KW-1185">Reference proteome</keyword>
<dbReference type="EMBL" id="CAJNOB010000050">
    <property type="protein sequence ID" value="CAF0703281.1"/>
    <property type="molecule type" value="Genomic_DNA"/>
</dbReference>
<accession>A0A8J2FX52</accession>
<evidence type="ECO:0000313" key="1">
    <source>
        <dbReference type="EMBL" id="CAF0703281.1"/>
    </source>
</evidence>
<dbReference type="AlphaFoldDB" id="A0A8J2FX52"/>
<sequence>MEGIYKACHCRKCSKLFRYIGAPVCTYCGYDMTMWLQPRHNWKKGQADLKAVKYVENLMRGQGILNYSREPGEKPKISWAGRLGRPLQFAGKWNQIAVGDRFDESIRNSMIKPVTGKITYDKDEGPAPNTICPEPEHIRPEFKVRVRANIP</sequence>
<reference evidence="1" key="1">
    <citation type="submission" date="2021-02" db="EMBL/GenBank/DDBJ databases">
        <authorList>
            <person name="Cremers G."/>
            <person name="Picone N."/>
        </authorList>
    </citation>
    <scope>NUCLEOTIDE SEQUENCE</scope>
    <source>
        <strain evidence="1">PQ17</strain>
    </source>
</reference>
<name>A0A8J2FX52_9BACT</name>
<comment type="caution">
    <text evidence="1">The sequence shown here is derived from an EMBL/GenBank/DDBJ whole genome shotgun (WGS) entry which is preliminary data.</text>
</comment>
<protein>
    <submittedName>
        <fullName evidence="1">Uncharacterized protein</fullName>
    </submittedName>
</protein>
<dbReference type="Proteomes" id="UP000663859">
    <property type="component" value="Unassembled WGS sequence"/>
</dbReference>